<evidence type="ECO:0000313" key="5">
    <source>
        <dbReference type="EMBL" id="KJY57136.1"/>
    </source>
</evidence>
<evidence type="ECO:0000259" key="3">
    <source>
        <dbReference type="Pfam" id="PF07523"/>
    </source>
</evidence>
<evidence type="ECO:0000313" key="6">
    <source>
        <dbReference type="Proteomes" id="UP000033531"/>
    </source>
</evidence>
<dbReference type="EMBL" id="JXLI01000009">
    <property type="protein sequence ID" value="KJY57136.1"/>
    <property type="molecule type" value="Genomic_DNA"/>
</dbReference>
<dbReference type="OrthoDB" id="2323955at2"/>
<accession>A0A0F4LHV7</accession>
<dbReference type="InterPro" id="IPR022038">
    <property type="entry name" value="Ig-like_bact"/>
</dbReference>
<feature type="domain" description="GW" evidence="4">
    <location>
        <begin position="38"/>
        <end position="102"/>
    </location>
</feature>
<dbReference type="Proteomes" id="UP000033531">
    <property type="component" value="Unassembled WGS sequence"/>
</dbReference>
<dbReference type="RefSeq" id="WP_046324622.1">
    <property type="nucleotide sequence ID" value="NZ_JBHTMT010000003.1"/>
</dbReference>
<dbReference type="PATRIC" id="fig|1218507.3.peg.832"/>
<dbReference type="AlphaFoldDB" id="A0A0F4LHV7"/>
<dbReference type="HOGENOM" id="CLU_041651_0_0_9"/>
<feature type="chain" id="PRO_5002472272" evidence="2">
    <location>
        <begin position="32"/>
        <end position="508"/>
    </location>
</feature>
<feature type="region of interest" description="Disordered" evidence="1">
    <location>
        <begin position="189"/>
        <end position="214"/>
    </location>
</feature>
<organism evidence="5 6">
    <name type="scientific">Lactobacillus melliventris</name>
    <dbReference type="NCBI Taxonomy" id="1218507"/>
    <lineage>
        <taxon>Bacteria</taxon>
        <taxon>Bacillati</taxon>
        <taxon>Bacillota</taxon>
        <taxon>Bacilli</taxon>
        <taxon>Lactobacillales</taxon>
        <taxon>Lactobacillaceae</taxon>
        <taxon>Lactobacillus</taxon>
    </lineage>
</organism>
<dbReference type="SUPFAM" id="SSF50965">
    <property type="entry name" value="Galactose oxidase, central domain"/>
    <property type="match status" value="1"/>
</dbReference>
<feature type="signal peptide" evidence="2">
    <location>
        <begin position="1"/>
        <end position="31"/>
    </location>
</feature>
<comment type="caution">
    <text evidence="5">The sequence shown here is derived from an EMBL/GenBank/DDBJ whole genome shotgun (WGS) entry which is preliminary data.</text>
</comment>
<dbReference type="STRING" id="1218507.JF74_06630"/>
<protein>
    <submittedName>
        <fullName evidence="5">Bacterial Ig-like domain (Group 3)</fullName>
    </submittedName>
</protein>
<keyword evidence="2" id="KW-0732">Signal</keyword>
<gene>
    <name evidence="5" type="ORF">JF74_06630</name>
</gene>
<proteinExistence type="predicted"/>
<dbReference type="InterPro" id="IPR011043">
    <property type="entry name" value="Gal_Oxase/kelch_b-propeller"/>
</dbReference>
<name>A0A0F4LHV7_9LACO</name>
<dbReference type="Pfam" id="PF13457">
    <property type="entry name" value="GW"/>
    <property type="match status" value="1"/>
</dbReference>
<evidence type="ECO:0000256" key="1">
    <source>
        <dbReference type="SAM" id="MobiDB-lite"/>
    </source>
</evidence>
<evidence type="ECO:0000259" key="4">
    <source>
        <dbReference type="Pfam" id="PF13457"/>
    </source>
</evidence>
<dbReference type="SUPFAM" id="SSF82057">
    <property type="entry name" value="Prokaryotic SH3-related domain"/>
    <property type="match status" value="1"/>
</dbReference>
<evidence type="ECO:0000256" key="2">
    <source>
        <dbReference type="SAM" id="SignalP"/>
    </source>
</evidence>
<feature type="domain" description="Ig-like" evidence="3">
    <location>
        <begin position="125"/>
        <end position="179"/>
    </location>
</feature>
<dbReference type="InterPro" id="IPR025987">
    <property type="entry name" value="GW_dom"/>
</dbReference>
<sequence length="508" mass="56144">MKRKFKSKLLVAGTIAALGLFVGSNNSYISAKTYHKAVTKIAGNGNYAVYHYASKMGPSGKFTSTKYFKHAQIQSKQSIATKKGKFWKIIVDGRTVGWVNQNFFARNKISVAQNVSLVQNNQYSFNTKDAINYVTNSAGTAVDTSKVTVSKSKISSGTPGKTTVDYSYGKAKATVNVTVRSEKNEGIARADKKPMNGPKEVSTWKGSSKSSSRNWNAAHHYTSETRSNTFKANGLTLKTKLFQPRFVSLGYNQSGDKMGQVGVIPEGITVNGSNFTVALFNSSSAQKGHLVSYNLKHINKFKAQNLQTLSWSTFKKYASHIKVSPYIKLGHGQAIGSSANYIYVIANNNTSSNSSASEEILQIRKSDMKINQIWTFRISNYGSPRYIHNATFAGDNTMYCLFHNGGNGFYEYWKVTRNGDSWTPVEVGATKGNFVSNGSPVQGFTYDQSHNQFYIGFNDYIFKVGEDGTYKSTHHLHVRREIEGLSASGNKLYVEFAQRGELTAGNTY</sequence>
<dbReference type="Pfam" id="PF07523">
    <property type="entry name" value="Big_3"/>
    <property type="match status" value="1"/>
</dbReference>
<reference evidence="5 6" key="1">
    <citation type="submission" date="2015-01" db="EMBL/GenBank/DDBJ databases">
        <title>Comparative genomics of the lactic acid bacteria isolated from the honey bee gut.</title>
        <authorList>
            <person name="Ellegaard K.M."/>
            <person name="Tamarit D."/>
            <person name="Javelind E."/>
            <person name="Olofsson T."/>
            <person name="Andersson S.G."/>
            <person name="Vasquez A."/>
        </authorList>
    </citation>
    <scope>NUCLEOTIDE SEQUENCE [LARGE SCALE GENOMIC DNA]</scope>
    <source>
        <strain evidence="5 6">Hma8</strain>
    </source>
</reference>